<dbReference type="PANTHER" id="PTHR36040:SF3">
    <property type="entry name" value="OS04G0188500 PROTEIN"/>
    <property type="match status" value="1"/>
</dbReference>
<organism evidence="3">
    <name type="scientific">Solanum lycopersicum</name>
    <name type="common">Tomato</name>
    <name type="synonym">Lycopersicon esculentum</name>
    <dbReference type="NCBI Taxonomy" id="4081"/>
    <lineage>
        <taxon>Eukaryota</taxon>
        <taxon>Viridiplantae</taxon>
        <taxon>Streptophyta</taxon>
        <taxon>Embryophyta</taxon>
        <taxon>Tracheophyta</taxon>
        <taxon>Spermatophyta</taxon>
        <taxon>Magnoliopsida</taxon>
        <taxon>eudicotyledons</taxon>
        <taxon>Gunneridae</taxon>
        <taxon>Pentapetalae</taxon>
        <taxon>asterids</taxon>
        <taxon>lamiids</taxon>
        <taxon>Solanales</taxon>
        <taxon>Solanaceae</taxon>
        <taxon>Solanoideae</taxon>
        <taxon>Solaneae</taxon>
        <taxon>Solanum</taxon>
        <taxon>Solanum subgen. Lycopersicon</taxon>
    </lineage>
</organism>
<reference evidence="3" key="2">
    <citation type="submission" date="2019-01" db="UniProtKB">
        <authorList>
            <consortium name="EnsemblPlants"/>
        </authorList>
    </citation>
    <scope>IDENTIFICATION</scope>
    <source>
        <strain evidence="3">cv. Heinz 1706</strain>
    </source>
</reference>
<keyword evidence="2" id="KW-0732">Signal</keyword>
<proteinExistence type="predicted"/>
<dbReference type="PANTHER" id="PTHR36040">
    <property type="entry name" value="OS04G0188500 PROTEIN"/>
    <property type="match status" value="1"/>
</dbReference>
<name>A0A3Q7HYC3_SOLLC</name>
<dbReference type="PaxDb" id="4081-Solyc09g007980.1.1"/>
<sequence length="98" mass="10893">MKLLCFNMRKLLVFMLIIIMFCSCLGDAYPRKALIGGEGLEEHVMDYGVGFGARKKYIYPDRDVDNHHNIPREYFGQRGDNSSGDSGGAGDNSDNGRG</sequence>
<protein>
    <recommendedName>
        <fullName evidence="5">Glycine-rich protein</fullName>
    </recommendedName>
</protein>
<feature type="chain" id="PRO_5018711837" description="Glycine-rich protein" evidence="2">
    <location>
        <begin position="27"/>
        <end position="98"/>
    </location>
</feature>
<dbReference type="OMA" id="AYPRKAL"/>
<dbReference type="EnsemblPlants" id="Solyc09g007980.1.1">
    <property type="protein sequence ID" value="Solyc09g007980.1.1.1"/>
    <property type="gene ID" value="Solyc09g007980.1"/>
</dbReference>
<keyword evidence="4" id="KW-1185">Reference proteome</keyword>
<evidence type="ECO:0000313" key="3">
    <source>
        <dbReference type="EnsemblPlants" id="Solyc09g007980.1.1.1"/>
    </source>
</evidence>
<evidence type="ECO:0000313" key="4">
    <source>
        <dbReference type="Proteomes" id="UP000004994"/>
    </source>
</evidence>
<dbReference type="Gramene" id="Solyc09g007980.1.1">
    <property type="protein sequence ID" value="Solyc09g007980.1.1.1"/>
    <property type="gene ID" value="Solyc09g007980.1"/>
</dbReference>
<evidence type="ECO:0008006" key="5">
    <source>
        <dbReference type="Google" id="ProtNLM"/>
    </source>
</evidence>
<reference evidence="3" key="1">
    <citation type="journal article" date="2012" name="Nature">
        <title>The tomato genome sequence provides insights into fleshy fruit evolution.</title>
        <authorList>
            <consortium name="Tomato Genome Consortium"/>
        </authorList>
    </citation>
    <scope>NUCLEOTIDE SEQUENCE [LARGE SCALE GENOMIC DNA]</scope>
    <source>
        <strain evidence="3">cv. Heinz 1706</strain>
    </source>
</reference>
<evidence type="ECO:0000256" key="2">
    <source>
        <dbReference type="SAM" id="SignalP"/>
    </source>
</evidence>
<evidence type="ECO:0000256" key="1">
    <source>
        <dbReference type="SAM" id="MobiDB-lite"/>
    </source>
</evidence>
<dbReference type="AlphaFoldDB" id="A0A3Q7HYC3"/>
<feature type="region of interest" description="Disordered" evidence="1">
    <location>
        <begin position="64"/>
        <end position="98"/>
    </location>
</feature>
<accession>A0A3Q7HYC3</accession>
<dbReference type="PROSITE" id="PS51257">
    <property type="entry name" value="PROKAR_LIPOPROTEIN"/>
    <property type="match status" value="1"/>
</dbReference>
<dbReference type="Proteomes" id="UP000004994">
    <property type="component" value="Chromosome 9"/>
</dbReference>
<dbReference type="InParanoid" id="A0A3Q7HYC3"/>
<feature type="signal peptide" evidence="2">
    <location>
        <begin position="1"/>
        <end position="26"/>
    </location>
</feature>